<protein>
    <submittedName>
        <fullName evidence="6">GntR family transcriptional regulator</fullName>
    </submittedName>
    <submittedName>
        <fullName evidence="5">L-lactate dehydrogenase operon regulatory protein</fullName>
    </submittedName>
</protein>
<dbReference type="Proteomes" id="UP000494135">
    <property type="component" value="Unassembled WGS sequence"/>
</dbReference>
<dbReference type="InterPro" id="IPR000524">
    <property type="entry name" value="Tscrpt_reg_HTH_GntR"/>
</dbReference>
<accession>A0A1X1PKF9</accession>
<proteinExistence type="predicted"/>
<dbReference type="CDD" id="cd07377">
    <property type="entry name" value="WHTH_GntR"/>
    <property type="match status" value="1"/>
</dbReference>
<name>A0A1X1PKF9_9BURK</name>
<keyword evidence="1" id="KW-0805">Transcription regulation</keyword>
<dbReference type="PROSITE" id="PS50949">
    <property type="entry name" value="HTH_GNTR"/>
    <property type="match status" value="1"/>
</dbReference>
<dbReference type="AlphaFoldDB" id="A0A1X1PKF9"/>
<sequence length="226" mass="25680">MSVQTNLIDDDVLRLREYIEGHVATSGDLRLPPEPKLSEALGVSRGRLRTVLKRLEDEGVIWRHVGKGTFVGPKQVTPDDETWSSSISVDDIMDARLVLEPQLAAQAAVHATATDVAVMTQCLVDMAETTPFMPWKRLDEHLHRLIAQSTHNALLLLLYDTMRVQVRLNLDARMEEVFSSQTGPRHDTDDEHRQLVDAIRTHNPARAEQLMREHLRSVRTRLFGLR</sequence>
<feature type="domain" description="HTH gntR-type" evidence="4">
    <location>
        <begin position="5"/>
        <end position="74"/>
    </location>
</feature>
<dbReference type="InterPro" id="IPR008920">
    <property type="entry name" value="TF_FadR/GntR_C"/>
</dbReference>
<evidence type="ECO:0000256" key="1">
    <source>
        <dbReference type="ARBA" id="ARBA00023015"/>
    </source>
</evidence>
<keyword evidence="3" id="KW-0804">Transcription</keyword>
<dbReference type="Pfam" id="PF00392">
    <property type="entry name" value="GntR"/>
    <property type="match status" value="1"/>
</dbReference>
<keyword evidence="7" id="KW-1185">Reference proteome</keyword>
<evidence type="ECO:0000313" key="8">
    <source>
        <dbReference type="Proteomes" id="UP000494135"/>
    </source>
</evidence>
<dbReference type="Gene3D" id="1.10.10.10">
    <property type="entry name" value="Winged helix-like DNA-binding domain superfamily/Winged helix DNA-binding domain"/>
    <property type="match status" value="1"/>
</dbReference>
<dbReference type="GO" id="GO:0003700">
    <property type="term" value="F:DNA-binding transcription factor activity"/>
    <property type="evidence" value="ECO:0007669"/>
    <property type="project" value="InterPro"/>
</dbReference>
<reference evidence="5 8" key="2">
    <citation type="submission" date="2020-04" db="EMBL/GenBank/DDBJ databases">
        <authorList>
            <person name="De Canck E."/>
        </authorList>
    </citation>
    <scope>NUCLEOTIDE SEQUENCE [LARGE SCALE GENOMIC DNA]</scope>
    <source>
        <strain evidence="5 8">LMG 29660</strain>
    </source>
</reference>
<dbReference type="PANTHER" id="PTHR43537:SF5">
    <property type="entry name" value="UXU OPERON TRANSCRIPTIONAL REGULATOR"/>
    <property type="match status" value="1"/>
</dbReference>
<gene>
    <name evidence="5" type="primary">lldR_4</name>
    <name evidence="6" type="ORF">B7G54_07145</name>
    <name evidence="5" type="ORF">LMG29660_05061</name>
</gene>
<dbReference type="GO" id="GO:0003677">
    <property type="term" value="F:DNA binding"/>
    <property type="evidence" value="ECO:0007669"/>
    <property type="project" value="UniProtKB-KW"/>
</dbReference>
<evidence type="ECO:0000313" key="5">
    <source>
        <dbReference type="EMBL" id="CAB3764705.1"/>
    </source>
</evidence>
<dbReference type="Gene3D" id="1.20.120.530">
    <property type="entry name" value="GntR ligand-binding domain-like"/>
    <property type="match status" value="1"/>
</dbReference>
<dbReference type="PRINTS" id="PR00035">
    <property type="entry name" value="HTHGNTR"/>
</dbReference>
<dbReference type="PANTHER" id="PTHR43537">
    <property type="entry name" value="TRANSCRIPTIONAL REGULATOR, GNTR FAMILY"/>
    <property type="match status" value="1"/>
</dbReference>
<dbReference type="EMBL" id="CADIKG010000015">
    <property type="protein sequence ID" value="CAB3764705.1"/>
    <property type="molecule type" value="Genomic_DNA"/>
</dbReference>
<dbReference type="InterPro" id="IPR036390">
    <property type="entry name" value="WH_DNA-bd_sf"/>
</dbReference>
<dbReference type="SMART" id="SM00895">
    <property type="entry name" value="FCD"/>
    <property type="match status" value="1"/>
</dbReference>
<evidence type="ECO:0000313" key="6">
    <source>
        <dbReference type="EMBL" id="ORT87310.1"/>
    </source>
</evidence>
<dbReference type="EMBL" id="NBYX01000003">
    <property type="protein sequence ID" value="ORT87310.1"/>
    <property type="molecule type" value="Genomic_DNA"/>
</dbReference>
<dbReference type="SUPFAM" id="SSF46785">
    <property type="entry name" value="Winged helix' DNA-binding domain"/>
    <property type="match status" value="1"/>
</dbReference>
<evidence type="ECO:0000256" key="3">
    <source>
        <dbReference type="ARBA" id="ARBA00023163"/>
    </source>
</evidence>
<evidence type="ECO:0000313" key="7">
    <source>
        <dbReference type="Proteomes" id="UP000193146"/>
    </source>
</evidence>
<dbReference type="SMART" id="SM00345">
    <property type="entry name" value="HTH_GNTR"/>
    <property type="match status" value="1"/>
</dbReference>
<dbReference type="Pfam" id="PF07729">
    <property type="entry name" value="FCD"/>
    <property type="match status" value="1"/>
</dbReference>
<dbReference type="Proteomes" id="UP000193146">
    <property type="component" value="Unassembled WGS sequence"/>
</dbReference>
<dbReference type="InterPro" id="IPR011711">
    <property type="entry name" value="GntR_C"/>
</dbReference>
<keyword evidence="2" id="KW-0238">DNA-binding</keyword>
<evidence type="ECO:0000259" key="4">
    <source>
        <dbReference type="PROSITE" id="PS50949"/>
    </source>
</evidence>
<dbReference type="SUPFAM" id="SSF48008">
    <property type="entry name" value="GntR ligand-binding domain-like"/>
    <property type="match status" value="1"/>
</dbReference>
<dbReference type="InterPro" id="IPR036388">
    <property type="entry name" value="WH-like_DNA-bd_sf"/>
</dbReference>
<evidence type="ECO:0000256" key="2">
    <source>
        <dbReference type="ARBA" id="ARBA00023125"/>
    </source>
</evidence>
<reference evidence="6 7" key="1">
    <citation type="submission" date="2017-04" db="EMBL/GenBank/DDBJ databases">
        <title>Burkholderia puraquae sp. nov., a novel Burkholderia cepacia complex species from hospital setting samples.</title>
        <authorList>
            <person name="Martina P."/>
            <person name="Leguizamon M."/>
            <person name="Prieto C."/>
            <person name="Sousa S."/>
            <person name="Montanaro P."/>
            <person name="Draghi W."/>
            <person name="Staembler M."/>
            <person name="Bettiol M."/>
            <person name="Figoli C."/>
            <person name="Palau J."/>
            <person name="Alvarez F."/>
            <person name="Benetti S."/>
            <person name="Anchat E."/>
            <person name="Vescina C."/>
            <person name="Ferreras J."/>
            <person name="Lasch P."/>
            <person name="Lagares A."/>
            <person name="Zorreguieta A."/>
            <person name="Yantorno O."/>
            <person name="Bosch A."/>
        </authorList>
    </citation>
    <scope>NUCLEOTIDE SEQUENCE [LARGE SCALE GENOMIC DNA]</scope>
    <source>
        <strain evidence="6 7">CAMPA 1040</strain>
    </source>
</reference>
<dbReference type="OrthoDB" id="8640040at2"/>
<organism evidence="6 7">
    <name type="scientific">Burkholderia puraquae</name>
    <dbReference type="NCBI Taxonomy" id="1904757"/>
    <lineage>
        <taxon>Bacteria</taxon>
        <taxon>Pseudomonadati</taxon>
        <taxon>Pseudomonadota</taxon>
        <taxon>Betaproteobacteria</taxon>
        <taxon>Burkholderiales</taxon>
        <taxon>Burkholderiaceae</taxon>
        <taxon>Burkholderia</taxon>
        <taxon>Burkholderia cepacia complex</taxon>
    </lineage>
</organism>